<sequence length="443" mass="48809">MKRTKAFLAMSAVLVLGGCSDDDNSEVNTQSQVSTYKAIDGYLIDADVYVDRNSNGVPDSTELLTNKTDDNGEFTLQESDKNYTVIIKAIAGQTYDSDKGGRLIEDFEFIAKPGVDIISPFSTIAHNENLSLDALATQVNLPSSVISGDYVEQKSDSESADSAAQVHALARALTQVIGDNSSSELITIAQSIKNEIDSDLNAGKDLNKLLYTVGSGGIISTVAMPKTLKEHFLDETFYYVHTNKYQFIDEGIIAVDFYETTQTFTVGNNAPRTASVKYYAKGFKSGSDSMDEVIYISDDITILVAGYGELGFMTKKDVKNAYANTYQDVVEADYRGKTFYHFWDDSSVAVVRPSYVELSFSAQGNTVDLTEDGLTRTLNWSIQDNDLVVQSALDGNDWTISRTTITSDDFIIFNAGREGTLSVPYFMTEHKALAEAIYWEWTK</sequence>
<accession>A0A9X1XEW5</accession>
<evidence type="ECO:0008006" key="3">
    <source>
        <dbReference type="Google" id="ProtNLM"/>
    </source>
</evidence>
<comment type="caution">
    <text evidence="1">The sequence shown here is derived from an EMBL/GenBank/DDBJ whole genome shotgun (WGS) entry which is preliminary data.</text>
</comment>
<gene>
    <name evidence="1" type="ORF">KP803_00450</name>
</gene>
<dbReference type="PROSITE" id="PS51257">
    <property type="entry name" value="PROKAR_LIPOPROTEIN"/>
    <property type="match status" value="1"/>
</dbReference>
<evidence type="ECO:0000313" key="2">
    <source>
        <dbReference type="Proteomes" id="UP001139559"/>
    </source>
</evidence>
<dbReference type="EMBL" id="JAJHVV010000001">
    <property type="protein sequence ID" value="MCK6261737.1"/>
    <property type="molecule type" value="Genomic_DNA"/>
</dbReference>
<dbReference type="RefSeq" id="WP_248006863.1">
    <property type="nucleotide sequence ID" value="NZ_JAJHVV010000001.1"/>
</dbReference>
<keyword evidence="2" id="KW-1185">Reference proteome</keyword>
<organism evidence="1 2">
    <name type="scientific">Vibrio amylolyticus</name>
    <dbReference type="NCBI Taxonomy" id="2847292"/>
    <lineage>
        <taxon>Bacteria</taxon>
        <taxon>Pseudomonadati</taxon>
        <taxon>Pseudomonadota</taxon>
        <taxon>Gammaproteobacteria</taxon>
        <taxon>Vibrionales</taxon>
        <taxon>Vibrionaceae</taxon>
        <taxon>Vibrio</taxon>
    </lineage>
</organism>
<dbReference type="Proteomes" id="UP001139559">
    <property type="component" value="Unassembled WGS sequence"/>
</dbReference>
<reference evidence="1" key="1">
    <citation type="submission" date="2021-11" db="EMBL/GenBank/DDBJ databases">
        <title>Vibrio ZSDE26 sp. nov. and Vibrio ZSDZ34 sp. nov., isolated from coastal seawater in Qingdao.</title>
        <authorList>
            <person name="Zhang P."/>
        </authorList>
    </citation>
    <scope>NUCLEOTIDE SEQUENCE</scope>
    <source>
        <strain evidence="1">ZSDE26</strain>
    </source>
</reference>
<protein>
    <recommendedName>
        <fullName evidence="3">Lipoprotein</fullName>
    </recommendedName>
</protein>
<name>A0A9X1XEW5_9VIBR</name>
<proteinExistence type="predicted"/>
<evidence type="ECO:0000313" key="1">
    <source>
        <dbReference type="EMBL" id="MCK6261737.1"/>
    </source>
</evidence>
<dbReference type="AlphaFoldDB" id="A0A9X1XEW5"/>